<name>X5H3B9_9RICK</name>
<dbReference type="PANTHER" id="PTHR34606">
    <property type="entry name" value="BON DOMAIN-CONTAINING PROTEIN"/>
    <property type="match status" value="1"/>
</dbReference>
<evidence type="ECO:0000313" key="4">
    <source>
        <dbReference type="Proteomes" id="UP000023755"/>
    </source>
</evidence>
<sequence>MRTFFGFLLVVSSLSSCTPLLIGTTAATLAVTSTQEKSIGAIIDDKAIWFRVVRALSNKGFGKNITISVNEGRVLVSGSVPSSMDRIAVSKVIWTQEGVREVMNELQVEKREQSFAKSAWITAQIKLSMLLKSSVKSFNYTVETHDGTVYLLGIAQSKDELKKVYDIVRRVDGVKQVVSHVRLKNSPIRKM</sequence>
<reference evidence="3 4" key="1">
    <citation type="submission" date="2014-03" db="EMBL/GenBank/DDBJ databases">
        <title>Sequencing and Comparison of Genomes and Transcriptome Profiles of Human Ehrlichiosis Agents.</title>
        <authorList>
            <person name="Lin M."/>
            <person name="Daugherty S.C."/>
            <person name="Nagaraj S."/>
            <person name="Cheng Z."/>
            <person name="Xiong Q."/>
            <person name="Lin F.-Y."/>
            <person name="Sengamalay N."/>
            <person name="Ott S."/>
            <person name="Godinez A."/>
            <person name="Tallon L.J."/>
            <person name="Sadzewicz L."/>
            <person name="Fraser C.M."/>
            <person name="Dunning Hotopp J.C."/>
            <person name="Rikihisa Y."/>
        </authorList>
    </citation>
    <scope>NUCLEOTIDE SEQUENCE [LARGE SCALE GENOMIC DNA]</scope>
    <source>
        <strain evidence="3 4">Oregon</strain>
    </source>
</reference>
<dbReference type="SMART" id="SM00749">
    <property type="entry name" value="BON"/>
    <property type="match status" value="1"/>
</dbReference>
<gene>
    <name evidence="3" type="ORF">NHE_0057</name>
</gene>
<dbReference type="HOGENOM" id="CLU_083606_5_2_5"/>
<evidence type="ECO:0000256" key="1">
    <source>
        <dbReference type="SAM" id="SignalP"/>
    </source>
</evidence>
<dbReference type="RefSeq" id="WP_038560329.1">
    <property type="nucleotide sequence ID" value="NZ_CP007481.1"/>
</dbReference>
<dbReference type="Gene3D" id="3.30.1340.30">
    <property type="match status" value="2"/>
</dbReference>
<dbReference type="PROSITE" id="PS50914">
    <property type="entry name" value="BON"/>
    <property type="match status" value="2"/>
</dbReference>
<keyword evidence="4" id="KW-1185">Reference proteome</keyword>
<feature type="chain" id="PRO_5004957418" evidence="1">
    <location>
        <begin position="23"/>
        <end position="191"/>
    </location>
</feature>
<dbReference type="AlphaFoldDB" id="X5H3B9"/>
<dbReference type="PROSITE" id="PS51257">
    <property type="entry name" value="PROKAR_LIPOPROTEIN"/>
    <property type="match status" value="1"/>
</dbReference>
<evidence type="ECO:0000259" key="2">
    <source>
        <dbReference type="PROSITE" id="PS50914"/>
    </source>
</evidence>
<feature type="domain" description="BON" evidence="2">
    <location>
        <begin position="117"/>
        <end position="185"/>
    </location>
</feature>
<dbReference type="Proteomes" id="UP000023755">
    <property type="component" value="Chromosome"/>
</dbReference>
<dbReference type="InterPro" id="IPR051686">
    <property type="entry name" value="Lipoprotein_DolP"/>
</dbReference>
<feature type="domain" description="BON" evidence="2">
    <location>
        <begin position="44"/>
        <end position="110"/>
    </location>
</feature>
<evidence type="ECO:0000313" key="3">
    <source>
        <dbReference type="EMBL" id="AHX11031.1"/>
    </source>
</evidence>
<dbReference type="PANTHER" id="PTHR34606:SF15">
    <property type="entry name" value="BON DOMAIN-CONTAINING PROTEIN"/>
    <property type="match status" value="1"/>
</dbReference>
<organism evidence="3 4">
    <name type="scientific">Neorickettsia helminthoeca str. Oregon</name>
    <dbReference type="NCBI Taxonomy" id="1286528"/>
    <lineage>
        <taxon>Bacteria</taxon>
        <taxon>Pseudomonadati</taxon>
        <taxon>Pseudomonadota</taxon>
        <taxon>Alphaproteobacteria</taxon>
        <taxon>Rickettsiales</taxon>
        <taxon>Anaplasmataceae</taxon>
        <taxon>Neorickettsia</taxon>
    </lineage>
</organism>
<dbReference type="KEGG" id="nhm:NHE_0057"/>
<dbReference type="InterPro" id="IPR014004">
    <property type="entry name" value="Transpt-assoc_nodulatn_dom_bac"/>
</dbReference>
<proteinExistence type="predicted"/>
<keyword evidence="1" id="KW-0732">Signal</keyword>
<accession>X5H3B9</accession>
<dbReference type="InterPro" id="IPR007055">
    <property type="entry name" value="BON_dom"/>
</dbReference>
<dbReference type="STRING" id="1286528.NHE_0057"/>
<protein>
    <submittedName>
        <fullName evidence="3">BON domain protein</fullName>
    </submittedName>
</protein>
<feature type="signal peptide" evidence="1">
    <location>
        <begin position="1"/>
        <end position="22"/>
    </location>
</feature>
<dbReference type="EMBL" id="CP007481">
    <property type="protein sequence ID" value="AHX11031.1"/>
    <property type="molecule type" value="Genomic_DNA"/>
</dbReference>
<dbReference type="Pfam" id="PF04972">
    <property type="entry name" value="BON"/>
    <property type="match status" value="2"/>
</dbReference>